<dbReference type="Proteomes" id="UP001156196">
    <property type="component" value="Chromosome"/>
</dbReference>
<evidence type="ECO:0000256" key="1">
    <source>
        <dbReference type="ARBA" id="ARBA00022649"/>
    </source>
</evidence>
<organism evidence="2 3">
    <name type="scientific">Methanoculleus submarinus</name>
    <dbReference type="NCBI Taxonomy" id="204050"/>
    <lineage>
        <taxon>Archaea</taxon>
        <taxon>Methanobacteriati</taxon>
        <taxon>Methanobacteriota</taxon>
        <taxon>Stenosarchaea group</taxon>
        <taxon>Methanomicrobia</taxon>
        <taxon>Methanomicrobiales</taxon>
        <taxon>Methanomicrobiaceae</taxon>
        <taxon>Methanoculleus</taxon>
    </lineage>
</organism>
<reference evidence="2" key="1">
    <citation type="submission" date="2022-10" db="EMBL/GenBank/DDBJ databases">
        <title>Complete genome of Methanoculleus submarinus DSM 15122.</title>
        <authorList>
            <person name="Chen S.-C."/>
            <person name="Lai S.-J."/>
            <person name="You Y.-T."/>
        </authorList>
    </citation>
    <scope>NUCLEOTIDE SEQUENCE</scope>
    <source>
        <strain evidence="2">DSM 15122</strain>
    </source>
</reference>
<accession>A0AAX3E9M2</accession>
<evidence type="ECO:0000313" key="2">
    <source>
        <dbReference type="EMBL" id="UYU18808.1"/>
    </source>
</evidence>
<dbReference type="GeneID" id="76729542"/>
<protein>
    <submittedName>
        <fullName evidence="2">Type II toxin-antitoxin system RelE/ParE family toxin</fullName>
    </submittedName>
</protein>
<dbReference type="InterPro" id="IPR035093">
    <property type="entry name" value="RelE/ParE_toxin_dom_sf"/>
</dbReference>
<sequence>MYALIYSPGAQKDVAGLPRDMAVRIHTSLKKIKADLYNHVRKLEGSFAVPLYSYRIGQYRCILTIEDNKLVIFVVEIGYKNISRKY</sequence>
<dbReference type="AlphaFoldDB" id="A0AAX3E9M2"/>
<dbReference type="SUPFAM" id="SSF143011">
    <property type="entry name" value="RelE-like"/>
    <property type="match status" value="1"/>
</dbReference>
<dbReference type="PANTHER" id="PTHR35601">
    <property type="entry name" value="TOXIN RELE"/>
    <property type="match status" value="1"/>
</dbReference>
<dbReference type="KEGG" id="msum:OH143_01580"/>
<keyword evidence="3" id="KW-1185">Reference proteome</keyword>
<gene>
    <name evidence="2" type="ORF">OH143_01580</name>
</gene>
<dbReference type="GeneID" id="4847525"/>
<proteinExistence type="predicted"/>
<dbReference type="Gene3D" id="3.30.2310.20">
    <property type="entry name" value="RelE-like"/>
    <property type="match status" value="1"/>
</dbReference>
<dbReference type="Pfam" id="PF05016">
    <property type="entry name" value="ParE_toxin"/>
    <property type="match status" value="1"/>
</dbReference>
<dbReference type="PANTHER" id="PTHR35601:SF1">
    <property type="entry name" value="TOXIN RELE"/>
    <property type="match status" value="1"/>
</dbReference>
<dbReference type="EMBL" id="CP109831">
    <property type="protein sequence ID" value="UYU18808.1"/>
    <property type="molecule type" value="Genomic_DNA"/>
</dbReference>
<dbReference type="InterPro" id="IPR007712">
    <property type="entry name" value="RelE/ParE_toxin"/>
</dbReference>
<keyword evidence="1" id="KW-1277">Toxin-antitoxin system</keyword>
<name>A0AAX3E9M2_9EURY</name>
<evidence type="ECO:0000313" key="3">
    <source>
        <dbReference type="Proteomes" id="UP001156196"/>
    </source>
</evidence>
<dbReference type="RefSeq" id="WP_011844312.1">
    <property type="nucleotide sequence ID" value="NZ_CP109831.1"/>
</dbReference>